<feature type="domain" description="Filamentous haemagglutinin FhaB/tRNA nuclease CdiA-like TPS" evidence="3">
    <location>
        <begin position="59"/>
        <end position="179"/>
    </location>
</feature>
<evidence type="ECO:0000256" key="1">
    <source>
        <dbReference type="SAM" id="MobiDB-lite"/>
    </source>
</evidence>
<gene>
    <name evidence="4" type="ORF">GCM10007877_04880</name>
</gene>
<dbReference type="SMART" id="SM00912">
    <property type="entry name" value="Haemagg_act"/>
    <property type="match status" value="1"/>
</dbReference>
<keyword evidence="5" id="KW-1185">Reference proteome</keyword>
<dbReference type="EMBL" id="BSPD01000019">
    <property type="protein sequence ID" value="GLS24774.1"/>
    <property type="molecule type" value="Genomic_DNA"/>
</dbReference>
<evidence type="ECO:0000256" key="2">
    <source>
        <dbReference type="SAM" id="SignalP"/>
    </source>
</evidence>
<dbReference type="SUPFAM" id="SSF51126">
    <property type="entry name" value="Pectin lyase-like"/>
    <property type="match status" value="1"/>
</dbReference>
<dbReference type="InterPro" id="IPR025157">
    <property type="entry name" value="Hemagglutinin_rpt"/>
</dbReference>
<proteinExistence type="predicted"/>
<dbReference type="Proteomes" id="UP001156870">
    <property type="component" value="Unassembled WGS sequence"/>
</dbReference>
<evidence type="ECO:0000259" key="3">
    <source>
        <dbReference type="SMART" id="SM00912"/>
    </source>
</evidence>
<protein>
    <recommendedName>
        <fullName evidence="3">Filamentous haemagglutinin FhaB/tRNA nuclease CdiA-like TPS domain-containing protein</fullName>
    </recommendedName>
</protein>
<dbReference type="InterPro" id="IPR012334">
    <property type="entry name" value="Pectin_lyas_fold"/>
</dbReference>
<dbReference type="NCBIfam" id="TIGR01901">
    <property type="entry name" value="adhes_NPXG"/>
    <property type="match status" value="1"/>
</dbReference>
<dbReference type="InterPro" id="IPR008638">
    <property type="entry name" value="FhaB/CdiA-like_TPS"/>
</dbReference>
<evidence type="ECO:0000313" key="4">
    <source>
        <dbReference type="EMBL" id="GLS24774.1"/>
    </source>
</evidence>
<organism evidence="4 5">
    <name type="scientific">Marinibactrum halimedae</name>
    <dbReference type="NCBI Taxonomy" id="1444977"/>
    <lineage>
        <taxon>Bacteria</taxon>
        <taxon>Pseudomonadati</taxon>
        <taxon>Pseudomonadota</taxon>
        <taxon>Gammaproteobacteria</taxon>
        <taxon>Cellvibrionales</taxon>
        <taxon>Cellvibrionaceae</taxon>
        <taxon>Marinibactrum</taxon>
    </lineage>
</organism>
<dbReference type="Pfam" id="PF13332">
    <property type="entry name" value="Fil_haemagg_2"/>
    <property type="match status" value="5"/>
</dbReference>
<sequence length="5781" mass="598795">MFSPINRARIARVLLFVMWANPLLSAAQSFTAPQQNTSVGIEVDANAASNQRARIRESQNGTVVVDIAEVSRAGVSHNRFREFNVSDQGLILNNSVGPTLTNLGGWVDGNRHLAGGQADIILAEVTGANVSTLLGLTEIAGQSAEFVLANPNGITCNGCGFINTPRAVFATGVPDVRDGQLYGFNIAQGSVFFDGQGLNASNITKFDVYTRALQLNANVYANELNIVTGDNYIDYQTGTVSGASNLNTNTEFQFALDASALGAMYANNITLVGTEAGLGVRSEGLINSVNDLELTANGEIRLKDTIAGNEATLTAQNNNVTTTGTTYAQNVTIESGGTYHNENLLGALNQLTVNAAAVSQLGEVYAGLDSDGRLLNQGTMNLNVQNGLENQGVIYGNRASVTAGQFMNMGTWVADELIANASAFTSSGAIQGRNLQIESDQFTLDNGSFQQLGEGNLLIATNTFNINDAFLASQGAATLNATEFFRNAGSVLSEGSISIQAPEIENVGVIQTLDAARLQGNRIANSGALIFDGVMAPELIISELNNASGTLQIAADHAQLDIASLNNDDGHIVHVGASSLALSGETISNNDGQILSNGAVAVSSSNTIENRVGTMAGQRLSMVARSLDNQAGTLVAQSAGTESLVVDIENQLDNDQGVMASEGDALVSAASLNHGGGVLSGDNLSLTTEALSITDGSVIAGNNLVVQSSTVDNLQGQLLAVNAMNVDADSLLNGGQIQASSIDLSVAQLTNSANAIVQGENLAITASTVNNAGNLVATGTVGESLQLTTATVNNQGVIESAGEQLRLSGLALNNQGGAVHYRGEGVLRLEVLQGLDNRGGSITSQGGLILNHNEVANEGGQLASLGVMSITAEAVRNEGGLIQGGEGVSLSATSLFNQSGAVVAESGVSSELNIVERIVNTQGNIVLAGATNSVDTASLENTEGAIEIAGQGRIATGVLQNRDGAIALTGSEASSLTVAAQLDNQSGEILTNSQLFTLSSDSINNTQGALRAAGAVSVLANTLNNQQGQMLAGSFNIEAVSLDNQRGELGAVNANGNGLSLTLSEQVDNQFGQIYSASIALLQADSLDNSHGELRFDNDAHLVVNTLNNFADGQIVGQGQVRVDSVTLRNDGVISADQLAIETDSLTNSGHIESQSSQTLRSQILENTGVLRAENGDLSVASALLSNVGTIVVAGAGVLSLEAQQALQNQAGQILSNDALQISAQQLNNQQGVIQAALGAEIDAHTVNNNSGDIRSGQVRLNAHSFSNVAGSVMGEAATGNSLSLSIAEVLDNTQGQILIAGDSGEINTGQLLNNDGLIEGGADAAVSITATSIQNQAGSLSSQRVLDLQTQSLDTSGVIQAQQLQIQADQLTNSGEVRADNTVNLAASSLNNSGIVRGDEVALSAQTLVNTGQVVADGLQANSLMLTTGHIENRGTLASYGENLQLAQTTFDNNSGQLFLFGEGVLQLDILNTLRNQGGEIVSQGVLAILAGQIDNTLGGRIAANDQVRLTAEEWVNGGQLTSGADATVTVGRFRNLVDGLFNAGHASVTTETLENQGQLVVQGDLTLNSTMIDNDGGLIQSEGVASIQAQNLSNQAGQLLLTGTDTSAIAVTAQLNNRNGEIASNGAVLDLSAGQLDNTNGTVSALHQINITTDGLTNHRGAITANTAVINAVTLDNQQAGRIESESLSINSNQLTTDGQLRAAELIIAATELAQLAAGELNANQLSLNTTTLSNAGQIILGEGDIRADGLSNTGSIATQNHLAIDSTSLMNSGSVVAEVLSIHAETLNNSGGSLAAVDRAQTSSIQNSLADRDRLTISSTSLDNQNGRIALLGAGVLRLDVLQALSNQNGQIVREGADLSAARAELNVGELDNTSGAVAIAGALSVSATEVRNLQNGLISAEQFQLQAQNLDNTGGVLESEGAMSVSAAQLLNQGGVVVAGGGSAVESTLTLAISQQIDNRQGTVLQQGSGPLSLTGTGFLDNQGGSIASTHDLVIDLMGQQAGVGVNNQGGTLQAQGSINLTTANRLRNDQGALESGAAMVVNAGSMSNTDGQVLSSTDMALTLQAALDSSGVIATENGNLTIDTTSLDNRGVLLQRGVGELAIQADQIANAGEIGANTVLSLTANTLTNSGLVDSSNVTLSTFNALNSGTLVGDVLSLTAQALNNQNGVLASRSTVGESLQLNVASTLNNQNGVIQSRGSDLQLGAVDNRNGSVLLLGDGSLSAGELNNADGVVVSQGGLSLTGATFNQRGRIQAANDVHLGGSVLDNTSGTFTSGGAMQVDVATLTNTGGTLSAMQWLSAVTDQLNNTNGRIESGEVVTLTASGDMVNNNGVMVANDQVSLSASNVNNRGGQVRSGIVSLSANALDNSAGGRVSATDSAANSLNLSGVVSINNAAGTLVSSAQDWTLATTNLNNTGGTIAHQGNGTLTLNTQTAFTNNGNVSSTGSLAITSSAVDNGGRLEAGSQLTLNGGVTNRAAGVVVANAVDINAANQTVTNQGRMVARNVLEVSAATIVNDLLLFGTNKATLEAQTLDNNATLSSADLDIVGFTTLHNSGRIEAANGNFSGNQFLNEGTGQVVLTGPSSTFGAAQFTNQGSLTSNSADLSFGGHFTNNGSLVHSGNGTLTLGNNGQVDVSGGTVATAGQAALHGGIQGAGSVFAQKGIVLNSAGTFTNSGSRLYTQGNLAINSALNNTNGSIIADGTLAINTQGVINNSYGVLQGDQLALSAGSINNTNGTITSLAGGNGSVQAASINNTGGVIQSENTNFSVRATNGDFTNTDGTIRHSSTGTLTVVGSRLLNENGTVDTKGALSVSTTGLLDNDNGTLRGTQFTVRSGDLSNVSGTIEGTGGGNSSLQVAALTNTGGLIHGDGANLNIAATTLNNRDGAMFHSGTGTFTVNASSINSDGAGSQIRSNGALTLNGGNSLHLAGTVSGQGRVTLNANGIRNQGLVGSRANVVDIDTSGTFNNSNGVVSGATGAQVDVNRVINTGGRLQSNGTVAINTAAFDGVNQVNGSNVNLTVRNGLTLNTTDAISAANNITINTQANDFTNHGQVVATGNITTHNRNVTNSGALRGGNTVTLNANNLTNTGTLSSNQLLRLNVGNTHNQRTVAANELDINGTVTNSDLLFARTNMTIDGSVTNTGSIHSQRNATLTGGTINNNGGRISAVRDLSLSGTINNNRVGGSVTYSQVGVPEVEEGPVIPLREVLNGQQIAVEQSIQFERLTRTEYHAEGTGLSGVIASGNNLTLNGRITNDFSTISSGGVLNISGEGITNNVAQSRVVERKEEVVEHQDLNCTMADQRTGECVGGDFETYRTETTLISENTTYTGGGAFGTIASAGGITGNLSGQIVVNDLAPESIQNMSQNTSVSGNAGTASRGAATSGINNSTASVSQTYGSSLAVASGNRTASHNVTAGTATSGGSAVFGGVTAANDQGKELAGFTPYQVGLSGIKQRSLQGNQARLDASNGLDGANNGAVSATDRVWSTVKLGEEFDTSGSGGLNPTYLPAGPVKPRFDTGVITAVNDPSFQSPSVSTINDSDWRSASQNGASDANIDPSTIGVNTVFSNAQADADILGQQDALSETSLSQVTNPVDGGLSTLAAAGFEGFSIDGLLVGSQAPEFNYGAGNGEDYAAARAAFGADADLLSNGHNPELIIRDLLINNQVLEQQRQVSEAQAALQAQMEAVAQALGIEASEVTEADLLAFATAPLTDEAPLQFTPDNTLALLNGNEVAPNIFLSDAHIRTLTADFGFDGETLQSGTDTLYAALRQNDLLEAGVSIGTAGNMDLTAEGGFQLESGLSAGGTLRLATDAELGLTHTTLFDTGLLHLDLGGDFTNEYGLSSDNILLEVDGDFINNNTLNASNISIFAQDITNNSFALASDALWLEAENNLINTGGARLQGDRVSLTAGNDLINRTESERVQFEREFRQRIRVGQHSVSEVQSGVEFYTQVGPAAEILSGTNLTIDAGRDIDLTGTELAASDSVSISAGRDLLFGAIEIATGTERYGKRGYDIRYDTTFDVASVTTGGDLSITAGNDLTTAGTLFAAGQDINLAAGGEMNLLGVSEYHESRRKRKKKSTFKKKVKIDETISVIHHGTTLVAGGDVGLNADRTDDGLQLFNSGDVTMVGTEVSAGGDFDAYSGGDLNVVSGEEYNHEFHYKKKSYAGGLFGSSRTSEVQVEYLGHTEINTGGDTTLLSHNDINVLAGHINADNISAVAGFGNEEEKAADVNILGDEQTQSLYSERRRNGLGLDVSGDMLSVAKETAKENRQVTTDYVGSILNATDNISVQASRDANIVGSGLNAGGDIRIEAERDVNLLAGQSRHSTMSRSEETNTGIAVSADGNNASVFAGDDIASLRNTTTGVTAAAATLTAEGNISVNAGNDILQIGSDVLAEADVQYSADNDINILSFTEEVSTEQKERHTRDGFTFTANYNLENTWDTISNLGQGDNAVSNASGAMRAMDALNNTGPSIKVHVGRTTTETRSRDTFGQARGSFVGGDNVTFEAGGDANVAGSNLGAKNDITIDAENINILAVSNTTDSDMRTRYRQDGFTLNASQSNVNIMGGFSQSASDLNTRSTTAIGSGLSASNLHLNAREDLTVTGSTLNADNNASLAAGESIIIEAAQDASSSRSEDSHLSAAAGVNFGSDGIGVKASFAMGEGELDRDGIHYTNGQITAGNNLSITSGGDTTVAGANLHGGEVNMDVGGDLTVASVQDTGEVEGSRWDVSLGVTAGAGVSVNGSVGYGETEGSKAWVNEQTGITGERVNINVGGHTQIDGAVIAAVDEGEDGQLQDNGNLTLSTGTLGFSDIQDHDKEESYYLGVSFGFGGDNPDTNAEEGSSSWGVDGNYYERDRKQINRATVGNGTIAVRDDTNVDLSGLNRDIDTAQEITRDKEENIDIYASSTAWESTKNLAGVGEMTATEQLNEWKDNVGSVFSPKSWGEVLINAFDATRDLANAGKSVSNEDNLSGVGGFFRALDTKHKARLVQHELSRTPYGQELLRRFQEGDQEERLQVQSEIGQLLEQRLGITEASEVNFYDGDQTESTSLQDTAVAGTFGATVVDESSEHYGEMYINVTNAEDHSDLANTIGHEVNERATLLNGEDNNAQQEALSNVLGEQHAYNLNELMDGGLSSRDLEGAQNTDIARAGTERSHGVGNARVDYRQVNRYEMGMFQAGRDAIANSSLTQEEKNEQQVRLDALNCAAIRCAAGIPEDDPRYNYRIALQRRGEAIQQEEGTDVVQMLEGLGVSTKRYQEVSVDKGPYAGTYQRGEKQEFEYSGMDAAQDWASANTDGFATTVNNLAEGVTKEAAALTIAPLLDLKDGDAGFGFTRELLGQAVEHGDVAVNYESEVGQRVENAENPATFEEAPNYLLNAGLAAVEVAPGVKVAKDAAVTAVETTGDVLRQLGKRGDGAEGNLVNDLSQGEADDFYNDVSQGNSGPLIDYKDLSDNTNIAPEVLESVVQTPKGQRPDPSTYFPDGQVDEHLTDFEEGVTKFVTEGNYKKYGIAQRDGTSFVLPKGEGDNLLNAANGDPRALESALGLPDNFLEGNTLLRVDVSNPKELNLRVPSGNEAGTNSQWLPGGKLPDGNREAIIDAQDIPPENISVKELEFGGKETPPEIRYNNPNKHKRDLSQQAGLPDNIDMDNPSNAYGLDSQQLRTHFEQKGYDVKSTPTRASSSGNAQIIELKDHHELSKVQYSRSTAGKPRSERSQHVGEYTKFTFKPGKADAYGNKKVYVIDPETFKGTAKNSTFYDTSGRRLEFKNGRYEVVK</sequence>
<keyword evidence="2" id="KW-0732">Signal</keyword>
<name>A0AA37T296_9GAMM</name>
<dbReference type="GO" id="GO:0003824">
    <property type="term" value="F:catalytic activity"/>
    <property type="evidence" value="ECO:0007669"/>
    <property type="project" value="UniProtKB-ARBA"/>
</dbReference>
<dbReference type="InterPro" id="IPR011050">
    <property type="entry name" value="Pectin_lyase_fold/virulence"/>
</dbReference>
<feature type="region of interest" description="Disordered" evidence="1">
    <location>
        <begin position="5705"/>
        <end position="5725"/>
    </location>
</feature>
<dbReference type="Gene3D" id="2.160.20.10">
    <property type="entry name" value="Single-stranded right-handed beta-helix, Pectin lyase-like"/>
    <property type="match status" value="1"/>
</dbReference>
<dbReference type="Pfam" id="PF05860">
    <property type="entry name" value="TPS"/>
    <property type="match status" value="1"/>
</dbReference>
<accession>A0AA37T296</accession>
<feature type="chain" id="PRO_5041214631" description="Filamentous haemagglutinin FhaB/tRNA nuclease CdiA-like TPS domain-containing protein" evidence="2">
    <location>
        <begin position="27"/>
        <end position="5781"/>
    </location>
</feature>
<reference evidence="4 5" key="1">
    <citation type="journal article" date="2014" name="Int. J. Syst. Evol. Microbiol.">
        <title>Complete genome sequence of Corynebacterium casei LMG S-19264T (=DSM 44701T), isolated from a smear-ripened cheese.</title>
        <authorList>
            <consortium name="US DOE Joint Genome Institute (JGI-PGF)"/>
            <person name="Walter F."/>
            <person name="Albersmeier A."/>
            <person name="Kalinowski J."/>
            <person name="Ruckert C."/>
        </authorList>
    </citation>
    <scope>NUCLEOTIDE SEQUENCE [LARGE SCALE GENOMIC DNA]</scope>
    <source>
        <strain evidence="4 5">NBRC 110095</strain>
    </source>
</reference>
<dbReference type="RefSeq" id="WP_232595579.1">
    <property type="nucleotide sequence ID" value="NZ_BSPD01000019.1"/>
</dbReference>
<feature type="signal peptide" evidence="2">
    <location>
        <begin position="1"/>
        <end position="26"/>
    </location>
</feature>
<dbReference type="NCBIfam" id="TIGR01731">
    <property type="entry name" value="fil_hemag_20aa"/>
    <property type="match status" value="53"/>
</dbReference>
<comment type="caution">
    <text evidence="4">The sequence shown here is derived from an EMBL/GenBank/DDBJ whole genome shotgun (WGS) entry which is preliminary data.</text>
</comment>
<dbReference type="InterPro" id="IPR010069">
    <property type="entry name" value="CdiA_FHA1_rpt"/>
</dbReference>
<evidence type="ECO:0000313" key="5">
    <source>
        <dbReference type="Proteomes" id="UP001156870"/>
    </source>
</evidence>